<evidence type="ECO:0000313" key="2">
    <source>
        <dbReference type="EMBL" id="EMI20166.1"/>
    </source>
</evidence>
<dbReference type="Proteomes" id="UP000011991">
    <property type="component" value="Unassembled WGS sequence"/>
</dbReference>
<gene>
    <name evidence="2" type="ORF">RMSM_02911</name>
</gene>
<keyword evidence="1" id="KW-0472">Membrane</keyword>
<proteinExistence type="predicted"/>
<keyword evidence="1" id="KW-0812">Transmembrane</keyword>
<feature type="transmembrane region" description="Helical" evidence="1">
    <location>
        <begin position="6"/>
        <end position="27"/>
    </location>
</feature>
<comment type="caution">
    <text evidence="2">The sequence shown here is derived from an EMBL/GenBank/DDBJ whole genome shotgun (WGS) entry which is preliminary data.</text>
</comment>
<evidence type="ECO:0000256" key="1">
    <source>
        <dbReference type="SAM" id="Phobius"/>
    </source>
</evidence>
<accession>M5RLT0</accession>
<dbReference type="AlphaFoldDB" id="M5RLT0"/>
<protein>
    <submittedName>
        <fullName evidence="2">Uncharacterized protein</fullName>
    </submittedName>
</protein>
<organism evidence="2 3">
    <name type="scientific">Rhodopirellula maiorica SM1</name>
    <dbReference type="NCBI Taxonomy" id="1265738"/>
    <lineage>
        <taxon>Bacteria</taxon>
        <taxon>Pseudomonadati</taxon>
        <taxon>Planctomycetota</taxon>
        <taxon>Planctomycetia</taxon>
        <taxon>Pirellulales</taxon>
        <taxon>Pirellulaceae</taxon>
        <taxon>Novipirellula</taxon>
    </lineage>
</organism>
<sequence length="41" mass="4656">MGIPHLVLLPDMFLSSIFLLACGMAFCRCREWTSRVSRVVV</sequence>
<keyword evidence="3" id="KW-1185">Reference proteome</keyword>
<evidence type="ECO:0000313" key="3">
    <source>
        <dbReference type="Proteomes" id="UP000011991"/>
    </source>
</evidence>
<reference evidence="2 3" key="1">
    <citation type="journal article" date="2013" name="Mar. Genomics">
        <title>Expression of sulfatases in Rhodopirellula baltica and the diversity of sulfatases in the genus Rhodopirellula.</title>
        <authorList>
            <person name="Wegner C.E."/>
            <person name="Richter-Heitmann T."/>
            <person name="Klindworth A."/>
            <person name="Klockow C."/>
            <person name="Richter M."/>
            <person name="Achstetter T."/>
            <person name="Glockner F.O."/>
            <person name="Harder J."/>
        </authorList>
    </citation>
    <scope>NUCLEOTIDE SEQUENCE [LARGE SCALE GENOMIC DNA]</scope>
    <source>
        <strain evidence="2 3">SM1</strain>
    </source>
</reference>
<dbReference type="EMBL" id="ANOG01000417">
    <property type="protein sequence ID" value="EMI20166.1"/>
    <property type="molecule type" value="Genomic_DNA"/>
</dbReference>
<keyword evidence="1" id="KW-1133">Transmembrane helix</keyword>
<name>M5RLT0_9BACT</name>